<dbReference type="EMBL" id="SBJO01000704">
    <property type="protein sequence ID" value="KAF9758212.1"/>
    <property type="molecule type" value="Genomic_DNA"/>
</dbReference>
<dbReference type="InterPro" id="IPR000477">
    <property type="entry name" value="RT_dom"/>
</dbReference>
<gene>
    <name evidence="2" type="primary">pol_235</name>
    <name evidence="2" type="ORF">NGRA_3240</name>
</gene>
<dbReference type="SUPFAM" id="SSF56672">
    <property type="entry name" value="DNA/RNA polymerases"/>
    <property type="match status" value="1"/>
</dbReference>
<evidence type="ECO:0000259" key="1">
    <source>
        <dbReference type="PROSITE" id="PS50878"/>
    </source>
</evidence>
<dbReference type="Pfam" id="PF00078">
    <property type="entry name" value="RVT_1"/>
    <property type="match status" value="1"/>
</dbReference>
<dbReference type="Gene3D" id="3.30.70.270">
    <property type="match status" value="1"/>
</dbReference>
<dbReference type="Gene3D" id="3.10.10.10">
    <property type="entry name" value="HIV Type 1 Reverse Transcriptase, subunit A, domain 1"/>
    <property type="match status" value="1"/>
</dbReference>
<dbReference type="PROSITE" id="PS50878">
    <property type="entry name" value="RT_POL"/>
    <property type="match status" value="1"/>
</dbReference>
<accession>A0A9P6KWY5</accession>
<feature type="domain" description="Reverse transcriptase" evidence="1">
    <location>
        <begin position="40"/>
        <end position="191"/>
    </location>
</feature>
<dbReference type="AlphaFoldDB" id="A0A9P6KWY5"/>
<dbReference type="CDD" id="cd01647">
    <property type="entry name" value="RT_LTR"/>
    <property type="match status" value="1"/>
</dbReference>
<dbReference type="InterPro" id="IPR051320">
    <property type="entry name" value="Viral_Replic_Matur_Polypro"/>
</dbReference>
<reference evidence="2 3" key="1">
    <citation type="journal article" date="2020" name="Genome Biol. Evol.">
        <title>Comparative genomics of strictly vertically transmitted, feminizing microsporidia endosymbionts of amphipod crustaceans.</title>
        <authorList>
            <person name="Cormier A."/>
            <person name="Chebbi M.A."/>
            <person name="Giraud I."/>
            <person name="Wattier R."/>
            <person name="Teixeira M."/>
            <person name="Gilbert C."/>
            <person name="Rigaud T."/>
            <person name="Cordaux R."/>
        </authorList>
    </citation>
    <scope>NUCLEOTIDE SEQUENCE [LARGE SCALE GENOMIC DNA]</scope>
    <source>
        <strain evidence="2 3">Ou3-Ou53</strain>
    </source>
</reference>
<protein>
    <submittedName>
        <fullName evidence="2">Retrovirus-related Pol polyprotein from transposon</fullName>
    </submittedName>
</protein>
<dbReference type="OrthoDB" id="2194437at2759"/>
<dbReference type="PANTHER" id="PTHR33064:SF37">
    <property type="entry name" value="RIBONUCLEASE H"/>
    <property type="match status" value="1"/>
</dbReference>
<name>A0A9P6KWY5_9MICR</name>
<proteinExistence type="predicted"/>
<evidence type="ECO:0000313" key="3">
    <source>
        <dbReference type="Proteomes" id="UP000740883"/>
    </source>
</evidence>
<keyword evidence="3" id="KW-1185">Reference proteome</keyword>
<sequence length="191" mass="22755">MRCEEVSFKIKNKVHNVQSKGYYVAGKSIPEVKAELKRLLDEGIIEYSRSYYSSPAFIVRKKNNKVRLVLDYKKMNEFLYDDAYQIPNIEYNIRNMGENRFFSTIDLKNGFNQIPLSYESRKYTAFMVMGQQYQYKMLPFGIKPVPKIFQRQLAEILRNIENCFVYIDAIVIYSKSEKNILCCWKKYSIDY</sequence>
<dbReference type="Proteomes" id="UP000740883">
    <property type="component" value="Unassembled WGS sequence"/>
</dbReference>
<evidence type="ECO:0000313" key="2">
    <source>
        <dbReference type="EMBL" id="KAF9758212.1"/>
    </source>
</evidence>
<dbReference type="InterPro" id="IPR043128">
    <property type="entry name" value="Rev_trsase/Diguanyl_cyclase"/>
</dbReference>
<dbReference type="InterPro" id="IPR043502">
    <property type="entry name" value="DNA/RNA_pol_sf"/>
</dbReference>
<dbReference type="PANTHER" id="PTHR33064">
    <property type="entry name" value="POL PROTEIN"/>
    <property type="match status" value="1"/>
</dbReference>
<organism evidence="2 3">
    <name type="scientific">Nosema granulosis</name>
    <dbReference type="NCBI Taxonomy" id="83296"/>
    <lineage>
        <taxon>Eukaryota</taxon>
        <taxon>Fungi</taxon>
        <taxon>Fungi incertae sedis</taxon>
        <taxon>Microsporidia</taxon>
        <taxon>Nosematidae</taxon>
        <taxon>Nosema</taxon>
    </lineage>
</organism>
<comment type="caution">
    <text evidence="2">The sequence shown here is derived from an EMBL/GenBank/DDBJ whole genome shotgun (WGS) entry which is preliminary data.</text>
</comment>